<feature type="region of interest" description="Disordered" evidence="6">
    <location>
        <begin position="67"/>
        <end position="90"/>
    </location>
</feature>
<dbReference type="InterPro" id="IPR051950">
    <property type="entry name" value="Dev_reg/Prot_inhib"/>
</dbReference>
<evidence type="ECO:0000256" key="5">
    <source>
        <dbReference type="PROSITE-ProRule" id="PRU00500"/>
    </source>
</evidence>
<protein>
    <recommendedName>
        <fullName evidence="7">Thyroglobulin type-1 domain-containing protein</fullName>
    </recommendedName>
</protein>
<feature type="disulfide bond" evidence="5">
    <location>
        <begin position="192"/>
        <end position="212"/>
    </location>
</feature>
<evidence type="ECO:0000313" key="8">
    <source>
        <dbReference type="EMBL" id="KAJ8791514.1"/>
    </source>
</evidence>
<dbReference type="PROSITE" id="PS51162">
    <property type="entry name" value="THYROGLOBULIN_1_2"/>
    <property type="match status" value="1"/>
</dbReference>
<comment type="caution">
    <text evidence="8">The sequence shown here is derived from an EMBL/GenBank/DDBJ whole genome shotgun (WGS) entry which is preliminary data.</text>
</comment>
<dbReference type="InterPro" id="IPR036857">
    <property type="entry name" value="Thyroglobulin_1_sf"/>
</dbReference>
<dbReference type="GO" id="GO:0008201">
    <property type="term" value="F:heparin binding"/>
    <property type="evidence" value="ECO:0007669"/>
    <property type="project" value="TreeGrafter"/>
</dbReference>
<evidence type="ECO:0000256" key="1">
    <source>
        <dbReference type="ARBA" id="ARBA00004613"/>
    </source>
</evidence>
<keyword evidence="2" id="KW-0964">Secreted</keyword>
<feature type="domain" description="Thyroglobulin type-1" evidence="7">
    <location>
        <begin position="112"/>
        <end position="212"/>
    </location>
</feature>
<name>A0AB34HIT3_ESCRO</name>
<dbReference type="AlphaFoldDB" id="A0AB34HIT3"/>
<feature type="region of interest" description="Disordered" evidence="6">
    <location>
        <begin position="246"/>
        <end position="279"/>
    </location>
</feature>
<dbReference type="PANTHER" id="PTHR12352:SF21">
    <property type="entry name" value="SPARC-RELATED MODULAR CALCIUM-BINDING PROTEIN 2"/>
    <property type="match status" value="1"/>
</dbReference>
<evidence type="ECO:0000256" key="3">
    <source>
        <dbReference type="ARBA" id="ARBA00022737"/>
    </source>
</evidence>
<dbReference type="SUPFAM" id="SSF57610">
    <property type="entry name" value="Thyroglobulin type-1 domain"/>
    <property type="match status" value="2"/>
</dbReference>
<comment type="subcellular location">
    <subcellularLocation>
        <location evidence="1">Secreted</location>
    </subcellularLocation>
</comment>
<sequence length="291" mass="31957">MDPLGSESLSVTGGATARFALSGKQSRHFTTDKPSGLSEPRLPRSLDVGERPFPRFLLRPGLPTGIPLSGRVPAGQPAPRARPPRPRPPARHLCRASRGLTAAFALCLPADVSRCVAERKYTQEQARKELQQVFIPECNDDGTYSQVPLSRPRCPPSLLGNGRHSFLQAGSRLSLRLQFSVQCHSYTGYCWCVTPNGRPISGTAVAHKTPRCPETHPSFLVHNHLHQQHLPNLRQARRPQLDTPVEDLGVQCGSRGPPERGDSPSKNAGRRLEETLPKEEGQNWLLPLLGL</sequence>
<feature type="compositionally biased region" description="Basic and acidic residues" evidence="6">
    <location>
        <begin position="270"/>
        <end position="279"/>
    </location>
</feature>
<dbReference type="PANTHER" id="PTHR12352">
    <property type="entry name" value="SECRETED MODULAR CALCIUM-BINDING PROTEIN"/>
    <property type="match status" value="1"/>
</dbReference>
<dbReference type="CDD" id="cd00191">
    <property type="entry name" value="TY"/>
    <property type="match status" value="1"/>
</dbReference>
<feature type="region of interest" description="Disordered" evidence="6">
    <location>
        <begin position="20"/>
        <end position="48"/>
    </location>
</feature>
<keyword evidence="4 5" id="KW-1015">Disulfide bond</keyword>
<gene>
    <name evidence="8" type="ORF">J1605_020610</name>
</gene>
<dbReference type="EMBL" id="JAIQCJ010001207">
    <property type="protein sequence ID" value="KAJ8791514.1"/>
    <property type="molecule type" value="Genomic_DNA"/>
</dbReference>
<accession>A0AB34HIT3</accession>
<evidence type="ECO:0000256" key="6">
    <source>
        <dbReference type="SAM" id="MobiDB-lite"/>
    </source>
</evidence>
<evidence type="ECO:0000259" key="7">
    <source>
        <dbReference type="PROSITE" id="PS51162"/>
    </source>
</evidence>
<dbReference type="Gene3D" id="4.10.800.10">
    <property type="entry name" value="Thyroglobulin type-1"/>
    <property type="match status" value="1"/>
</dbReference>
<organism evidence="8 9">
    <name type="scientific">Eschrichtius robustus</name>
    <name type="common">California gray whale</name>
    <name type="synonym">Eschrichtius gibbosus</name>
    <dbReference type="NCBI Taxonomy" id="9764"/>
    <lineage>
        <taxon>Eukaryota</taxon>
        <taxon>Metazoa</taxon>
        <taxon>Chordata</taxon>
        <taxon>Craniata</taxon>
        <taxon>Vertebrata</taxon>
        <taxon>Euteleostomi</taxon>
        <taxon>Mammalia</taxon>
        <taxon>Eutheria</taxon>
        <taxon>Laurasiatheria</taxon>
        <taxon>Artiodactyla</taxon>
        <taxon>Whippomorpha</taxon>
        <taxon>Cetacea</taxon>
        <taxon>Mysticeti</taxon>
        <taxon>Eschrichtiidae</taxon>
        <taxon>Eschrichtius</taxon>
    </lineage>
</organism>
<evidence type="ECO:0000256" key="4">
    <source>
        <dbReference type="ARBA" id="ARBA00023157"/>
    </source>
</evidence>
<reference evidence="8 9" key="1">
    <citation type="submission" date="2022-11" db="EMBL/GenBank/DDBJ databases">
        <title>Whole genome sequence of Eschrichtius robustus ER-17-0199.</title>
        <authorList>
            <person name="Bruniche-Olsen A."/>
            <person name="Black A.N."/>
            <person name="Fields C.J."/>
            <person name="Walden K."/>
            <person name="Dewoody J.A."/>
        </authorList>
    </citation>
    <scope>NUCLEOTIDE SEQUENCE [LARGE SCALE GENOMIC DNA]</scope>
    <source>
        <strain evidence="8">ER-17-0199</strain>
        <tissue evidence="8">Blubber</tissue>
    </source>
</reference>
<dbReference type="GO" id="GO:0005615">
    <property type="term" value="C:extracellular space"/>
    <property type="evidence" value="ECO:0007669"/>
    <property type="project" value="TreeGrafter"/>
</dbReference>
<comment type="caution">
    <text evidence="5">Lacks conserved residue(s) required for the propagation of feature annotation.</text>
</comment>
<dbReference type="SMART" id="SM00211">
    <property type="entry name" value="TY"/>
    <property type="match status" value="1"/>
</dbReference>
<evidence type="ECO:0000313" key="9">
    <source>
        <dbReference type="Proteomes" id="UP001159641"/>
    </source>
</evidence>
<dbReference type="Pfam" id="PF00086">
    <property type="entry name" value="Thyroglobulin_1"/>
    <property type="match status" value="1"/>
</dbReference>
<evidence type="ECO:0000256" key="2">
    <source>
        <dbReference type="ARBA" id="ARBA00022525"/>
    </source>
</evidence>
<dbReference type="GO" id="GO:0050840">
    <property type="term" value="F:extracellular matrix binding"/>
    <property type="evidence" value="ECO:0007669"/>
    <property type="project" value="TreeGrafter"/>
</dbReference>
<dbReference type="InterPro" id="IPR000716">
    <property type="entry name" value="Thyroglobulin_1"/>
</dbReference>
<dbReference type="Proteomes" id="UP001159641">
    <property type="component" value="Unassembled WGS sequence"/>
</dbReference>
<keyword evidence="3" id="KW-0677">Repeat</keyword>
<proteinExistence type="predicted"/>
<dbReference type="GO" id="GO:0005604">
    <property type="term" value="C:basement membrane"/>
    <property type="evidence" value="ECO:0007669"/>
    <property type="project" value="TreeGrafter"/>
</dbReference>
<keyword evidence="9" id="KW-1185">Reference proteome</keyword>
<dbReference type="GO" id="GO:0030198">
    <property type="term" value="P:extracellular matrix organization"/>
    <property type="evidence" value="ECO:0007669"/>
    <property type="project" value="TreeGrafter"/>
</dbReference>